<evidence type="ECO:0008006" key="3">
    <source>
        <dbReference type="Google" id="ProtNLM"/>
    </source>
</evidence>
<name>A0AAN0VIG8_9RHOB</name>
<sequence length="208" mass="23175">MQLPIDTVIQPEFTQHRLQRALYSLWQARCRDGQIPLWQSLSCQALGPYLSAACVIGLTASNRSVIRIASTQVNQLLGQDSRGQALDSLCAPAIQPQFEHLVSQVFNRQSPMSVTLRSRAFDRESVLTMLPLLDRQRQCRRALATVDLVRGQYRCEAQQKAAPFSALGPVYYAARPGHSPQETDALVLCMGRKKGAQIPARPYLKLVS</sequence>
<protein>
    <recommendedName>
        <fullName evidence="3">PAS domain-containing protein</fullName>
    </recommendedName>
</protein>
<keyword evidence="2" id="KW-1185">Reference proteome</keyword>
<organism evidence="1 2">
    <name type="scientific">Planktomarina temperata RCA23</name>
    <dbReference type="NCBI Taxonomy" id="666509"/>
    <lineage>
        <taxon>Bacteria</taxon>
        <taxon>Pseudomonadati</taxon>
        <taxon>Pseudomonadota</taxon>
        <taxon>Alphaproteobacteria</taxon>
        <taxon>Rhodobacterales</taxon>
        <taxon>Paracoccaceae</taxon>
        <taxon>Planktomarina</taxon>
    </lineage>
</organism>
<gene>
    <name evidence="1" type="ORF">RCA23_c16050</name>
</gene>
<dbReference type="AlphaFoldDB" id="A0AAN0VIG8"/>
<dbReference type="Proteomes" id="UP000028680">
    <property type="component" value="Chromosome"/>
</dbReference>
<dbReference type="RefSeq" id="WP_044049902.1">
    <property type="nucleotide sequence ID" value="NZ_CP003984.1"/>
</dbReference>
<dbReference type="EMBL" id="CP003984">
    <property type="protein sequence ID" value="AII87142.1"/>
    <property type="molecule type" value="Genomic_DNA"/>
</dbReference>
<evidence type="ECO:0000313" key="2">
    <source>
        <dbReference type="Proteomes" id="UP000028680"/>
    </source>
</evidence>
<accession>A0AAN0VIG8</accession>
<proteinExistence type="predicted"/>
<evidence type="ECO:0000313" key="1">
    <source>
        <dbReference type="EMBL" id="AII87142.1"/>
    </source>
</evidence>
<reference evidence="1 2" key="1">
    <citation type="journal article" date="2014" name="ISME J.">
        <title>Adaptation of an abundant Roseobacter RCA organism to pelagic systems revealed by genomic and transcriptomic analyses.</title>
        <authorList>
            <person name="Voget S."/>
            <person name="Wemheuer B."/>
            <person name="Brinkhoff T."/>
            <person name="Vollmers J."/>
            <person name="Dietrich S."/>
            <person name="Giebel H.A."/>
            <person name="Beardsley C."/>
            <person name="Sardemann C."/>
            <person name="Bakenhus I."/>
            <person name="Billerbeck S."/>
            <person name="Daniel R."/>
            <person name="Simon M."/>
        </authorList>
    </citation>
    <scope>NUCLEOTIDE SEQUENCE [LARGE SCALE GENOMIC DNA]</scope>
    <source>
        <strain evidence="1 2">RCA23</strain>
    </source>
</reference>
<dbReference type="InterPro" id="IPR009922">
    <property type="entry name" value="DUF1457"/>
</dbReference>
<dbReference type="KEGG" id="ptp:RCA23_c16050"/>
<dbReference type="Pfam" id="PF07310">
    <property type="entry name" value="PAS_5"/>
    <property type="match status" value="1"/>
</dbReference>